<organism evidence="1">
    <name type="scientific">viral metagenome</name>
    <dbReference type="NCBI Taxonomy" id="1070528"/>
    <lineage>
        <taxon>unclassified sequences</taxon>
        <taxon>metagenomes</taxon>
        <taxon>organismal metagenomes</taxon>
    </lineage>
</organism>
<dbReference type="Gene3D" id="3.30.420.280">
    <property type="match status" value="1"/>
</dbReference>
<sequence>MLLTERGFKKEHRGIELSNGSKMWWVTTEQGWMSMRGAEQDIEAVDEECGWDEFNQVKRGLRNAKGGGRIYGALTPPYKEGQGPTWTKEKVVDAALEDPNICVINACMADNPAISKEYIEWWTKGKTQKQIDVEVYGKYPAWGDLVHPDFQDRIWDAEKVDGHLLRNDTPLPDRNDVDWVMAFDWHQSKPCAAVFGFITRDGSITFFDELDRDLATGKQINELADLFRQIEDENTQRRKFRRWQDPSAKHNYNAVERGFNAWDAFRKAGIVTSVGKNRDTEVGISIVNQYFRGNGKDHPRIFIYERCKYTRQYLVNHYWKRGEDGKGKPDPKWSDYPVCIKYLCQEYGQSAGRERRSKWPLTSFGDQKSKPRVIDISRWG</sequence>
<evidence type="ECO:0000313" key="1">
    <source>
        <dbReference type="EMBL" id="QJH94383.1"/>
    </source>
</evidence>
<dbReference type="EMBL" id="MT144600">
    <property type="protein sequence ID" value="QJH94383.1"/>
    <property type="molecule type" value="Genomic_DNA"/>
</dbReference>
<dbReference type="InterPro" id="IPR027417">
    <property type="entry name" value="P-loop_NTPase"/>
</dbReference>
<reference evidence="1" key="1">
    <citation type="submission" date="2020-03" db="EMBL/GenBank/DDBJ databases">
        <title>The deep terrestrial virosphere.</title>
        <authorList>
            <person name="Holmfeldt K."/>
            <person name="Nilsson E."/>
            <person name="Simone D."/>
            <person name="Lopez-Fernandez M."/>
            <person name="Wu X."/>
            <person name="de Brujin I."/>
            <person name="Lundin D."/>
            <person name="Andersson A."/>
            <person name="Bertilsson S."/>
            <person name="Dopson M."/>
        </authorList>
    </citation>
    <scope>NUCLEOTIDE SEQUENCE</scope>
    <source>
        <strain evidence="1">TM448B00218</strain>
    </source>
</reference>
<protein>
    <recommendedName>
        <fullName evidence="2">Terminase</fullName>
    </recommendedName>
</protein>
<dbReference type="AlphaFoldDB" id="A0A6M3XB43"/>
<gene>
    <name evidence="1" type="ORF">TM448B00218_0026</name>
</gene>
<dbReference type="Gene3D" id="3.40.50.300">
    <property type="entry name" value="P-loop containing nucleotide triphosphate hydrolases"/>
    <property type="match status" value="1"/>
</dbReference>
<evidence type="ECO:0008006" key="2">
    <source>
        <dbReference type="Google" id="ProtNLM"/>
    </source>
</evidence>
<accession>A0A6M3XB43</accession>
<name>A0A6M3XB43_9ZZZZ</name>
<proteinExistence type="predicted"/>